<evidence type="ECO:0008006" key="4">
    <source>
        <dbReference type="Google" id="ProtNLM"/>
    </source>
</evidence>
<dbReference type="Proteomes" id="UP000183257">
    <property type="component" value="Unassembled WGS sequence"/>
</dbReference>
<feature type="transmembrane region" description="Helical" evidence="1">
    <location>
        <begin position="207"/>
        <end position="226"/>
    </location>
</feature>
<dbReference type="AlphaFoldDB" id="A0A1K1MPG5"/>
<keyword evidence="3" id="KW-1185">Reference proteome</keyword>
<dbReference type="EMBL" id="FPIY01000001">
    <property type="protein sequence ID" value="SFW25052.1"/>
    <property type="molecule type" value="Genomic_DNA"/>
</dbReference>
<proteinExistence type="predicted"/>
<dbReference type="OrthoDB" id="9803163at2"/>
<evidence type="ECO:0000256" key="1">
    <source>
        <dbReference type="SAM" id="Phobius"/>
    </source>
</evidence>
<evidence type="ECO:0000313" key="3">
    <source>
        <dbReference type="Proteomes" id="UP000183257"/>
    </source>
</evidence>
<dbReference type="STRING" id="76595.SAMN05660313_00777"/>
<name>A0A1K1MPG5_9FLAO</name>
<gene>
    <name evidence="2" type="ORF">SAMN05660313_00777</name>
</gene>
<feature type="transmembrane region" description="Helical" evidence="1">
    <location>
        <begin position="58"/>
        <end position="80"/>
    </location>
</feature>
<protein>
    <recommendedName>
        <fullName evidence="4">DUF998 domain-containing protein</fullName>
    </recommendedName>
</protein>
<organism evidence="2 3">
    <name type="scientific">Cellulophaga fucicola</name>
    <dbReference type="NCBI Taxonomy" id="76595"/>
    <lineage>
        <taxon>Bacteria</taxon>
        <taxon>Pseudomonadati</taxon>
        <taxon>Bacteroidota</taxon>
        <taxon>Flavobacteriia</taxon>
        <taxon>Flavobacteriales</taxon>
        <taxon>Flavobacteriaceae</taxon>
        <taxon>Cellulophaga</taxon>
    </lineage>
</organism>
<feature type="transmembrane region" description="Helical" evidence="1">
    <location>
        <begin position="26"/>
        <end position="46"/>
    </location>
</feature>
<keyword evidence="1" id="KW-0472">Membrane</keyword>
<feature type="transmembrane region" description="Helical" evidence="1">
    <location>
        <begin position="87"/>
        <end position="105"/>
    </location>
</feature>
<evidence type="ECO:0000313" key="2">
    <source>
        <dbReference type="EMBL" id="SFW25052.1"/>
    </source>
</evidence>
<accession>A0A1K1MPG5</accession>
<feature type="transmembrane region" description="Helical" evidence="1">
    <location>
        <begin position="135"/>
        <end position="155"/>
    </location>
</feature>
<feature type="transmembrane region" description="Helical" evidence="1">
    <location>
        <begin position="175"/>
        <end position="195"/>
    </location>
</feature>
<dbReference type="RefSeq" id="WP_072302431.1">
    <property type="nucleotide sequence ID" value="NZ_FPIY01000001.1"/>
</dbReference>
<keyword evidence="1" id="KW-1133">Transmembrane helix</keyword>
<reference evidence="3" key="1">
    <citation type="submission" date="2016-11" db="EMBL/GenBank/DDBJ databases">
        <authorList>
            <person name="Varghese N."/>
            <person name="Submissions S."/>
        </authorList>
    </citation>
    <scope>NUCLEOTIDE SEQUENCE [LARGE SCALE GENOMIC DNA]</scope>
    <source>
        <strain evidence="3">DSM 24786</strain>
    </source>
</reference>
<sequence>MQKMLNLDYRRDDDIWLTNTQTLRKLIGVLGIALPVLLYVFLWITAEHTVTLESISHYYYTRANPIFIIVVSVLAIFLMVYKGREPIDFYVSFTAGLFAILLLLFPTDNIAITCCDADAAYSVTYIQDSIWRVRFHYIAAAIFLLSLNYMSLFIFTRSNKPKWERTKEKRQRNTIYKFCGILMLSALVVVLLGLLEVIPADIYTTNHLTFWMETVAIECFGISWLVKGETIFTD</sequence>
<keyword evidence="1" id="KW-0812">Transmembrane</keyword>